<organism evidence="1">
    <name type="scientific">Chrysotila carterae</name>
    <name type="common">Marine alga</name>
    <name type="synonym">Syracosphaera carterae</name>
    <dbReference type="NCBI Taxonomy" id="13221"/>
    <lineage>
        <taxon>Eukaryota</taxon>
        <taxon>Haptista</taxon>
        <taxon>Haptophyta</taxon>
        <taxon>Prymnesiophyceae</taxon>
        <taxon>Isochrysidales</taxon>
        <taxon>Isochrysidaceae</taxon>
        <taxon>Chrysotila</taxon>
    </lineage>
</organism>
<evidence type="ECO:0000313" key="1">
    <source>
        <dbReference type="EMBL" id="CAE0783066.1"/>
    </source>
</evidence>
<sequence>MLTETQLEEHDLLQTTPSVVLSGRQKPWEQNMRKQSAMTALIDTLGAEISPSLRSERRSENISSLSSKEALVQHGPTFTYQESEEELPCWYCGDPVKNMSPFYFRDHAELQCSFAGNESQKEQMTACRYTCQDCEWLAARCSFERNSMLRLKAMRA</sequence>
<protein>
    <submittedName>
        <fullName evidence="1">Uncharacterized protein</fullName>
    </submittedName>
</protein>
<proteinExistence type="predicted"/>
<accession>A0A7S4FAH2</accession>
<reference evidence="1" key="1">
    <citation type="submission" date="2021-01" db="EMBL/GenBank/DDBJ databases">
        <authorList>
            <person name="Corre E."/>
            <person name="Pelletier E."/>
            <person name="Niang G."/>
            <person name="Scheremetjew M."/>
            <person name="Finn R."/>
            <person name="Kale V."/>
            <person name="Holt S."/>
            <person name="Cochrane G."/>
            <person name="Meng A."/>
            <person name="Brown T."/>
            <person name="Cohen L."/>
        </authorList>
    </citation>
    <scope>NUCLEOTIDE SEQUENCE</scope>
    <source>
        <strain evidence="1">CCMP645</strain>
    </source>
</reference>
<name>A0A7S4FAH2_CHRCT</name>
<dbReference type="AlphaFoldDB" id="A0A7S4FAH2"/>
<gene>
    <name evidence="1" type="ORF">PCAR00345_LOCUS35769</name>
</gene>
<dbReference type="EMBL" id="HBIZ01056247">
    <property type="protein sequence ID" value="CAE0783066.1"/>
    <property type="molecule type" value="Transcribed_RNA"/>
</dbReference>